<dbReference type="AlphaFoldDB" id="A0A543NH72"/>
<dbReference type="EMBL" id="VFQC01000001">
    <property type="protein sequence ID" value="TQN31198.1"/>
    <property type="molecule type" value="Genomic_DNA"/>
</dbReference>
<dbReference type="OrthoDB" id="9788221at2"/>
<dbReference type="GO" id="GO:0003824">
    <property type="term" value="F:catalytic activity"/>
    <property type="evidence" value="ECO:0007669"/>
    <property type="project" value="InterPro"/>
</dbReference>
<protein>
    <submittedName>
        <fullName evidence="1">PhzF family phenazine biosynthesis protein</fullName>
    </submittedName>
</protein>
<name>A0A543NH72_9ACTN</name>
<gene>
    <name evidence="1" type="ORF">FHX37_1093</name>
</gene>
<reference evidence="1 2" key="1">
    <citation type="submission" date="2019-06" db="EMBL/GenBank/DDBJ databases">
        <title>Sequencing the genomes of 1000 actinobacteria strains.</title>
        <authorList>
            <person name="Klenk H.-P."/>
        </authorList>
    </citation>
    <scope>NUCLEOTIDE SEQUENCE [LARGE SCALE GENOMIC DNA]</scope>
    <source>
        <strain evidence="1 2">DSM 45015</strain>
    </source>
</reference>
<evidence type="ECO:0000313" key="2">
    <source>
        <dbReference type="Proteomes" id="UP000317422"/>
    </source>
</evidence>
<sequence>MHDTSALRVVTVFLGPGDTGGNLLGVLTEASGLDQRRRQTIAADLGYAETVFLEDAASGALRIHTPEEELPLAGHPLVGTSWLLGDRCPSELNPPAGPVPTWNEGAITWIRADPASAPSYDIRQLPTPDDVDAVADGVSESKLHVWAWEDEEAGQVRARVFPVVGGTREDEATGSAALRLGALLGRPLAVRQGTGSRIDLRPGPDGLVDVGGRCALVETRDHPLS</sequence>
<dbReference type="InterPro" id="IPR003719">
    <property type="entry name" value="Phenazine_PhzF-like"/>
</dbReference>
<proteinExistence type="predicted"/>
<dbReference type="RefSeq" id="WP_141922443.1">
    <property type="nucleotide sequence ID" value="NZ_VFQC01000001.1"/>
</dbReference>
<comment type="caution">
    <text evidence="1">The sequence shown here is derived from an EMBL/GenBank/DDBJ whole genome shotgun (WGS) entry which is preliminary data.</text>
</comment>
<evidence type="ECO:0000313" key="1">
    <source>
        <dbReference type="EMBL" id="TQN31198.1"/>
    </source>
</evidence>
<accession>A0A543NH72</accession>
<organism evidence="1 2">
    <name type="scientific">Haloactinospora alba</name>
    <dbReference type="NCBI Taxonomy" id="405555"/>
    <lineage>
        <taxon>Bacteria</taxon>
        <taxon>Bacillati</taxon>
        <taxon>Actinomycetota</taxon>
        <taxon>Actinomycetes</taxon>
        <taxon>Streptosporangiales</taxon>
        <taxon>Nocardiopsidaceae</taxon>
        <taxon>Haloactinospora</taxon>
    </lineage>
</organism>
<dbReference type="Pfam" id="PF02567">
    <property type="entry name" value="PhzC-PhzF"/>
    <property type="match status" value="1"/>
</dbReference>
<dbReference type="Proteomes" id="UP000317422">
    <property type="component" value="Unassembled WGS sequence"/>
</dbReference>
<keyword evidence="2" id="KW-1185">Reference proteome</keyword>
<dbReference type="Gene3D" id="3.10.310.10">
    <property type="entry name" value="Diaminopimelate Epimerase, Chain A, domain 1"/>
    <property type="match status" value="2"/>
</dbReference>
<dbReference type="SUPFAM" id="SSF54506">
    <property type="entry name" value="Diaminopimelate epimerase-like"/>
    <property type="match status" value="1"/>
</dbReference>